<feature type="region of interest" description="Disordered" evidence="1">
    <location>
        <begin position="191"/>
        <end position="230"/>
    </location>
</feature>
<evidence type="ECO:0000313" key="2">
    <source>
        <dbReference type="EMBL" id="KAI9173927.1"/>
    </source>
</evidence>
<gene>
    <name evidence="2" type="ORF">LWI28_009001</name>
</gene>
<dbReference type="AlphaFoldDB" id="A0AAD5IPJ0"/>
<feature type="compositionally biased region" description="Polar residues" evidence="1">
    <location>
        <begin position="191"/>
        <end position="214"/>
    </location>
</feature>
<feature type="region of interest" description="Disordered" evidence="1">
    <location>
        <begin position="62"/>
        <end position="83"/>
    </location>
</feature>
<name>A0AAD5IPJ0_ACENE</name>
<feature type="region of interest" description="Disordered" evidence="1">
    <location>
        <begin position="1"/>
        <end position="28"/>
    </location>
</feature>
<evidence type="ECO:0000313" key="3">
    <source>
        <dbReference type="Proteomes" id="UP001064489"/>
    </source>
</evidence>
<accession>A0AAD5IPJ0</accession>
<dbReference type="EMBL" id="JAJSOW010000103">
    <property type="protein sequence ID" value="KAI9173927.1"/>
    <property type="molecule type" value="Genomic_DNA"/>
</dbReference>
<reference evidence="2" key="2">
    <citation type="submission" date="2023-02" db="EMBL/GenBank/DDBJ databases">
        <authorList>
            <person name="Swenson N.G."/>
            <person name="Wegrzyn J.L."/>
            <person name="Mcevoy S.L."/>
        </authorList>
    </citation>
    <scope>NUCLEOTIDE SEQUENCE</scope>
    <source>
        <strain evidence="2">91603</strain>
        <tissue evidence="2">Leaf</tissue>
    </source>
</reference>
<reference evidence="2" key="1">
    <citation type="journal article" date="2022" name="Plant J.">
        <title>Strategies of tolerance reflected in two North American maple genomes.</title>
        <authorList>
            <person name="McEvoy S.L."/>
            <person name="Sezen U.U."/>
            <person name="Trouern-Trend A."/>
            <person name="McMahon S.M."/>
            <person name="Schaberg P.G."/>
            <person name="Yang J."/>
            <person name="Wegrzyn J.L."/>
            <person name="Swenson N.G."/>
        </authorList>
    </citation>
    <scope>NUCLEOTIDE SEQUENCE</scope>
    <source>
        <strain evidence="2">91603</strain>
    </source>
</reference>
<comment type="caution">
    <text evidence="2">The sequence shown here is derived from an EMBL/GenBank/DDBJ whole genome shotgun (WGS) entry which is preliminary data.</text>
</comment>
<dbReference type="Proteomes" id="UP001064489">
    <property type="component" value="Chromosome 8"/>
</dbReference>
<protein>
    <submittedName>
        <fullName evidence="2">Uncharacterized protein</fullName>
    </submittedName>
</protein>
<organism evidence="2 3">
    <name type="scientific">Acer negundo</name>
    <name type="common">Box elder</name>
    <dbReference type="NCBI Taxonomy" id="4023"/>
    <lineage>
        <taxon>Eukaryota</taxon>
        <taxon>Viridiplantae</taxon>
        <taxon>Streptophyta</taxon>
        <taxon>Embryophyta</taxon>
        <taxon>Tracheophyta</taxon>
        <taxon>Spermatophyta</taxon>
        <taxon>Magnoliopsida</taxon>
        <taxon>eudicotyledons</taxon>
        <taxon>Gunneridae</taxon>
        <taxon>Pentapetalae</taxon>
        <taxon>rosids</taxon>
        <taxon>malvids</taxon>
        <taxon>Sapindales</taxon>
        <taxon>Sapindaceae</taxon>
        <taxon>Hippocastanoideae</taxon>
        <taxon>Acereae</taxon>
        <taxon>Acer</taxon>
    </lineage>
</organism>
<evidence type="ECO:0000256" key="1">
    <source>
        <dbReference type="SAM" id="MobiDB-lite"/>
    </source>
</evidence>
<proteinExistence type="predicted"/>
<sequence>MEAKHGGNRNFQMDQPPIMEGRRGDGGKQPINRDNLWCTYCKKSRHTKDRCWKLVGKPPTSSRECGYKGEQSTGLGQAHMTGTCEEDNTETIEELKSLLGTLEKSNNDIGSLVQSDLLSFIVSSNQPTPPQKLVFDSNTNSKLNSKESEFNLIFEINSVVAIPNPNTESPIIQSSEPNSPVVVIPNSNTESSIIQPNESKSNPNTDPKTTSPVAKSSLPKPNPNTDPMARPMISKEKFLVTRDICKCTQEGRIQLQSLCKSKSLTQILIQRYILIPLPMIYL</sequence>
<keyword evidence="3" id="KW-1185">Reference proteome</keyword>